<dbReference type="EMBL" id="KR080199">
    <property type="protein sequence ID" value="AKF14657.1"/>
    <property type="molecule type" value="Genomic_DNA"/>
</dbReference>
<dbReference type="OrthoDB" id="36515at10239"/>
<organism evidence="1 2">
    <name type="scientific">Mycobacterium phage Baee</name>
    <dbReference type="NCBI Taxonomy" id="1647306"/>
    <lineage>
        <taxon>Viruses</taxon>
        <taxon>Duplodnaviria</taxon>
        <taxon>Heunggongvirae</taxon>
        <taxon>Uroviricota</taxon>
        <taxon>Caudoviricetes</taxon>
        <taxon>Bclasvirinae</taxon>
        <taxon>Acadianvirus</taxon>
        <taxon>Acadianvirus baee</taxon>
    </lineage>
</organism>
<accession>A0A0F6SJR1</accession>
<dbReference type="RefSeq" id="YP_009193543.1">
    <property type="nucleotide sequence ID" value="NC_028742.1"/>
</dbReference>
<dbReference type="GeneID" id="26586446"/>
<dbReference type="Proteomes" id="UP000204054">
    <property type="component" value="Segment"/>
</dbReference>
<evidence type="ECO:0000313" key="1">
    <source>
        <dbReference type="EMBL" id="AKF14657.1"/>
    </source>
</evidence>
<reference evidence="1 2" key="1">
    <citation type="journal article" date="2015" name="Genome Announc.">
        <title>Genome Sequences of Mycobacteriophages AlanGrant, Baee, Corofin, OrangeOswald, and Vincenzo, New Members of Cluster B.</title>
        <authorList>
            <person name="Pope W.H."/>
            <person name="Carbonara M.E."/>
            <person name="Cioffi H.M."/>
            <person name="Cruz T."/>
            <person name="Dang B.Q."/>
            <person name="Doyle A.N."/>
            <person name="Fan O.H."/>
            <person name="Gallagher M."/>
            <person name="Gentile G.M."/>
            <person name="German B.A."/>
            <person name="Farrell M.E."/>
            <person name="Gerwig M."/>
            <person name="Hunter K.L."/>
            <person name="Lefever V.E."/>
            <person name="Marfisi N.A."/>
            <person name="McDonnell J.E."/>
            <person name="Monga J.K."/>
            <person name="Quiroz K.G."/>
            <person name="Pong A.C."/>
            <person name="Rimple P.A."/>
            <person name="Situ M."/>
            <person name="Sohnen P.C."/>
            <person name="Stockinger A.N."/>
            <person name="Thompson P.K."/>
            <person name="Torchio N.M."/>
            <person name="Toner C.L."/>
            <person name="Ulbrich M.C."/>
            <person name="Vohra N.I."/>
            <person name="Zakir A."/>
            <person name="Adkins N.L."/>
            <person name="Brown B.R."/>
            <person name="Churilla B.M."/>
            <person name="Kramer Z.J."/>
            <person name="Lapin J.S."/>
            <person name="Montgomery M.T."/>
            <person name="Prout A.K."/>
            <person name="Grubb S.R."/>
            <person name="Warner M.H."/>
            <person name="Bowman C.A."/>
            <person name="Russell D.A."/>
            <person name="Hatfull G.F."/>
        </authorList>
    </citation>
    <scope>NUCLEOTIDE SEQUENCE [LARGE SCALE GENOMIC DNA]</scope>
</reference>
<proteinExistence type="predicted"/>
<protein>
    <submittedName>
        <fullName evidence="1">Uncharacterized protein</fullName>
    </submittedName>
</protein>
<keyword evidence="2" id="KW-1185">Reference proteome</keyword>
<evidence type="ECO:0000313" key="2">
    <source>
        <dbReference type="Proteomes" id="UP000204054"/>
    </source>
</evidence>
<name>A0A0F6SJR1_9CAUD</name>
<dbReference type="KEGG" id="vg:26586446"/>
<gene>
    <name evidence="1" type="primary">88</name>
    <name evidence="1" type="ORF">SEA_BAEE_88</name>
</gene>
<sequence>MKITKGEVTVEIEPGDDPYEAAALLSAFDTYGRPAAFTPGDPSVLTRKQREVYDVLVKHDDGAHYTAVAEEMDLPANVVNSRLADLHRSQPTLVRRVRWGVYVVPRG</sequence>